<dbReference type="EMBL" id="JAUTAS010000001">
    <property type="protein sequence ID" value="MDQ1109310.1"/>
    <property type="molecule type" value="Genomic_DNA"/>
</dbReference>
<name>A0AAP5EAY9_9GAMM</name>
<reference evidence="1" key="1">
    <citation type="submission" date="2023-07" db="EMBL/GenBank/DDBJ databases">
        <title>Functional and genomic diversity of the sorghum phyllosphere microbiome.</title>
        <authorList>
            <person name="Shade A."/>
        </authorList>
    </citation>
    <scope>NUCLEOTIDE SEQUENCE</scope>
    <source>
        <strain evidence="1">SORGH_AS_0457</strain>
    </source>
</reference>
<dbReference type="Proteomes" id="UP001226084">
    <property type="component" value="Unassembled WGS sequence"/>
</dbReference>
<evidence type="ECO:0000313" key="1">
    <source>
        <dbReference type="EMBL" id="MDQ1109310.1"/>
    </source>
</evidence>
<comment type="caution">
    <text evidence="1">The sequence shown here is derived from an EMBL/GenBank/DDBJ whole genome shotgun (WGS) entry which is preliminary data.</text>
</comment>
<proteinExistence type="predicted"/>
<organism evidence="1 2">
    <name type="scientific">Stenotrophomonas rhizophila</name>
    <dbReference type="NCBI Taxonomy" id="216778"/>
    <lineage>
        <taxon>Bacteria</taxon>
        <taxon>Pseudomonadati</taxon>
        <taxon>Pseudomonadota</taxon>
        <taxon>Gammaproteobacteria</taxon>
        <taxon>Lysobacterales</taxon>
        <taxon>Lysobacteraceae</taxon>
        <taxon>Stenotrophomonas</taxon>
    </lineage>
</organism>
<protein>
    <submittedName>
        <fullName evidence="1">Uncharacterized protein</fullName>
    </submittedName>
</protein>
<evidence type="ECO:0000313" key="2">
    <source>
        <dbReference type="Proteomes" id="UP001226084"/>
    </source>
</evidence>
<sequence>MTDLTISTTSYALLQGGITCWKYSVATKVTAIWVPGFIDNEDEECPEEGGAALLKYISELDIETMTRVRAASPWLKPNYSQTADQTYWANHCQTCDALQGDHFVYSPDGPFFPQDQAGVDQLKVMPGHGPLMASASTAQSGWMDLVKLPAGG</sequence>
<dbReference type="AlphaFoldDB" id="A0AAP5EAY9"/>
<accession>A0AAP5EAY9</accession>
<dbReference type="RefSeq" id="WP_249833950.1">
    <property type="nucleotide sequence ID" value="NZ_CP088000.1"/>
</dbReference>
<gene>
    <name evidence="1" type="ORF">QE424_002469</name>
</gene>